<evidence type="ECO:0000256" key="1">
    <source>
        <dbReference type="ARBA" id="ARBA00004448"/>
    </source>
</evidence>
<feature type="domain" description="Cytochrome b/b6 C-terminal region profile" evidence="15">
    <location>
        <begin position="124"/>
        <end position="192"/>
    </location>
</feature>
<dbReference type="EMBL" id="JAVXUO010002579">
    <property type="protein sequence ID" value="KAK2971603.1"/>
    <property type="molecule type" value="Genomic_DNA"/>
</dbReference>
<reference evidence="16" key="1">
    <citation type="submission" date="2022-12" db="EMBL/GenBank/DDBJ databases">
        <title>Draft genome assemblies for two species of Escallonia (Escalloniales).</title>
        <authorList>
            <person name="Chanderbali A."/>
            <person name="Dervinis C."/>
            <person name="Anghel I."/>
            <person name="Soltis D."/>
            <person name="Soltis P."/>
            <person name="Zapata F."/>
        </authorList>
    </citation>
    <scope>NUCLEOTIDE SEQUENCE</scope>
    <source>
        <strain evidence="16">UCBG92.1500</strain>
        <tissue evidence="16">Leaf</tissue>
    </source>
</reference>
<keyword evidence="10 14" id="KW-1133">Transmembrane helix</keyword>
<evidence type="ECO:0000256" key="12">
    <source>
        <dbReference type="ARBA" id="ARBA00023128"/>
    </source>
</evidence>
<evidence type="ECO:0000256" key="2">
    <source>
        <dbReference type="ARBA" id="ARBA00013531"/>
    </source>
</evidence>
<protein>
    <recommendedName>
        <fullName evidence="2">Cytochrome b</fullName>
    </recommendedName>
</protein>
<evidence type="ECO:0000256" key="4">
    <source>
        <dbReference type="ARBA" id="ARBA00022617"/>
    </source>
</evidence>
<evidence type="ECO:0000256" key="3">
    <source>
        <dbReference type="ARBA" id="ARBA00022448"/>
    </source>
</evidence>
<keyword evidence="9" id="KW-0249">Electron transport</keyword>
<dbReference type="InterPro" id="IPR005797">
    <property type="entry name" value="Cyt_b/b6_N"/>
</dbReference>
<gene>
    <name evidence="16" type="ORF">RJ640_027475</name>
</gene>
<organism evidence="16 17">
    <name type="scientific">Escallonia rubra</name>
    <dbReference type="NCBI Taxonomy" id="112253"/>
    <lineage>
        <taxon>Eukaryota</taxon>
        <taxon>Viridiplantae</taxon>
        <taxon>Streptophyta</taxon>
        <taxon>Embryophyta</taxon>
        <taxon>Tracheophyta</taxon>
        <taxon>Spermatophyta</taxon>
        <taxon>Magnoliopsida</taxon>
        <taxon>eudicotyledons</taxon>
        <taxon>Gunneridae</taxon>
        <taxon>Pentapetalae</taxon>
        <taxon>asterids</taxon>
        <taxon>campanulids</taxon>
        <taxon>Escalloniales</taxon>
        <taxon>Escalloniaceae</taxon>
        <taxon>Escallonia</taxon>
    </lineage>
</organism>
<dbReference type="SUPFAM" id="SSF81342">
    <property type="entry name" value="Transmembrane di-heme cytochromes"/>
    <property type="match status" value="1"/>
</dbReference>
<keyword evidence="5" id="KW-0679">Respiratory chain</keyword>
<keyword evidence="12" id="KW-0496">Mitochondrion</keyword>
<dbReference type="GO" id="GO:0016491">
    <property type="term" value="F:oxidoreductase activity"/>
    <property type="evidence" value="ECO:0007669"/>
    <property type="project" value="UniProtKB-UniRule"/>
</dbReference>
<keyword evidence="11" id="KW-0408">Iron</keyword>
<dbReference type="Gene3D" id="1.20.810.10">
    <property type="entry name" value="Cytochrome Bc1 Complex, Chain C"/>
    <property type="match status" value="2"/>
</dbReference>
<keyword evidence="8" id="KW-0999">Mitochondrion inner membrane</keyword>
<evidence type="ECO:0000256" key="13">
    <source>
        <dbReference type="ARBA" id="ARBA00023136"/>
    </source>
</evidence>
<evidence type="ECO:0000256" key="6">
    <source>
        <dbReference type="ARBA" id="ARBA00022692"/>
    </source>
</evidence>
<evidence type="ECO:0000256" key="8">
    <source>
        <dbReference type="ARBA" id="ARBA00022792"/>
    </source>
</evidence>
<keyword evidence="13 14" id="KW-0472">Membrane</keyword>
<comment type="caution">
    <text evidence="16">The sequence shown here is derived from an EMBL/GenBank/DDBJ whole genome shotgun (WGS) entry which is preliminary data.</text>
</comment>
<dbReference type="GO" id="GO:0006122">
    <property type="term" value="P:mitochondrial electron transport, ubiquinol to cytochrome c"/>
    <property type="evidence" value="ECO:0007669"/>
    <property type="project" value="TreeGrafter"/>
</dbReference>
<dbReference type="InterPro" id="IPR027387">
    <property type="entry name" value="Cytb/b6-like_sf"/>
</dbReference>
<keyword evidence="7" id="KW-0479">Metal-binding</keyword>
<dbReference type="AlphaFoldDB" id="A0AA88QR98"/>
<dbReference type="GO" id="GO:0005743">
    <property type="term" value="C:mitochondrial inner membrane"/>
    <property type="evidence" value="ECO:0007669"/>
    <property type="project" value="UniProtKB-SubCell"/>
</dbReference>
<dbReference type="InterPro" id="IPR005798">
    <property type="entry name" value="Cyt_b/b6_C"/>
</dbReference>
<comment type="subcellular location">
    <subcellularLocation>
        <location evidence="1">Mitochondrion inner membrane</location>
        <topology evidence="1">Multi-pass membrane protein</topology>
    </subcellularLocation>
</comment>
<dbReference type="PANTHER" id="PTHR19271">
    <property type="entry name" value="CYTOCHROME B"/>
    <property type="match status" value="1"/>
</dbReference>
<evidence type="ECO:0000256" key="10">
    <source>
        <dbReference type="ARBA" id="ARBA00022989"/>
    </source>
</evidence>
<dbReference type="PROSITE" id="PS51003">
    <property type="entry name" value="CYTB_CTER"/>
    <property type="match status" value="1"/>
</dbReference>
<keyword evidence="6 14" id="KW-0812">Transmembrane</keyword>
<dbReference type="InterPro" id="IPR016174">
    <property type="entry name" value="Di-haem_cyt_TM"/>
</dbReference>
<evidence type="ECO:0000313" key="17">
    <source>
        <dbReference type="Proteomes" id="UP001187471"/>
    </source>
</evidence>
<proteinExistence type="predicted"/>
<feature type="transmembrane region" description="Helical" evidence="14">
    <location>
        <begin position="138"/>
        <end position="160"/>
    </location>
</feature>
<evidence type="ECO:0000256" key="7">
    <source>
        <dbReference type="ARBA" id="ARBA00022723"/>
    </source>
</evidence>
<name>A0AA88QR98_9ASTE</name>
<dbReference type="PANTHER" id="PTHR19271:SF16">
    <property type="entry name" value="CYTOCHROME B"/>
    <property type="match status" value="1"/>
</dbReference>
<keyword evidence="17" id="KW-1185">Reference proteome</keyword>
<evidence type="ECO:0000256" key="9">
    <source>
        <dbReference type="ARBA" id="ARBA00022982"/>
    </source>
</evidence>
<dbReference type="Proteomes" id="UP001187471">
    <property type="component" value="Unassembled WGS sequence"/>
</dbReference>
<keyword evidence="4" id="KW-0349">Heme</keyword>
<evidence type="ECO:0000313" key="16">
    <source>
        <dbReference type="EMBL" id="KAK2971603.1"/>
    </source>
</evidence>
<evidence type="ECO:0000256" key="11">
    <source>
        <dbReference type="ARBA" id="ARBA00023004"/>
    </source>
</evidence>
<keyword evidence="3" id="KW-0813">Transport</keyword>
<evidence type="ECO:0000256" key="14">
    <source>
        <dbReference type="SAM" id="Phobius"/>
    </source>
</evidence>
<accession>A0AA88QR98</accession>
<dbReference type="GO" id="GO:0008121">
    <property type="term" value="F:quinol-cytochrome-c reductase activity"/>
    <property type="evidence" value="ECO:0007669"/>
    <property type="project" value="TreeGrafter"/>
</dbReference>
<evidence type="ECO:0000256" key="5">
    <source>
        <dbReference type="ARBA" id="ARBA00022660"/>
    </source>
</evidence>
<evidence type="ECO:0000259" key="15">
    <source>
        <dbReference type="PROSITE" id="PS51003"/>
    </source>
</evidence>
<dbReference type="GO" id="GO:0046872">
    <property type="term" value="F:metal ion binding"/>
    <property type="evidence" value="ECO:0007669"/>
    <property type="project" value="UniProtKB-KW"/>
</dbReference>
<dbReference type="Pfam" id="PF00033">
    <property type="entry name" value="Cytochrome_B"/>
    <property type="match status" value="2"/>
</dbReference>
<sequence>MQYTPYADLAFNSVEHIVGDVEGGWLVRYMHANGASMFLVVSIPSGICSVPRSCTAFMGYTRLASAKPVVGETIVPRLWSCFSVDNATLNRFVGLHHLPHFLLLGASLLHPAALHQHGSNNAMGVQSKMDKIASHPCFYVKDLVGQLLLSFFFFHFWFYATNVLGHSANYIPANSIVPEWNFLSINDKSREV</sequence>